<keyword evidence="4" id="KW-1185">Reference proteome</keyword>
<comment type="caution">
    <text evidence="3">The sequence shown here is derived from an EMBL/GenBank/DDBJ whole genome shotgun (WGS) entry which is preliminary data.</text>
</comment>
<dbReference type="PANTHER" id="PTHR30543:SF21">
    <property type="entry name" value="NAD(P)H-DEPENDENT FMN REDUCTASE LOT6"/>
    <property type="match status" value="1"/>
</dbReference>
<organism evidence="3 4">
    <name type="scientific">Paucilactobacillus oligofermentans DSM 15707 = LMG 22743</name>
    <dbReference type="NCBI Taxonomy" id="1423778"/>
    <lineage>
        <taxon>Bacteria</taxon>
        <taxon>Bacillati</taxon>
        <taxon>Bacillota</taxon>
        <taxon>Bacilli</taxon>
        <taxon>Lactobacillales</taxon>
        <taxon>Lactobacillaceae</taxon>
        <taxon>Paucilactobacillus</taxon>
    </lineage>
</organism>
<dbReference type="InterPro" id="IPR050712">
    <property type="entry name" value="NAD(P)H-dep_reductase"/>
</dbReference>
<evidence type="ECO:0000313" key="4">
    <source>
        <dbReference type="Proteomes" id="UP000051697"/>
    </source>
</evidence>
<evidence type="ECO:0000259" key="2">
    <source>
        <dbReference type="Pfam" id="PF03358"/>
    </source>
</evidence>
<dbReference type="Gene3D" id="3.40.50.360">
    <property type="match status" value="1"/>
</dbReference>
<dbReference type="AlphaFoldDB" id="A0A0R1RCD8"/>
<sequence>MLLEFMVKKYKNLVEIELVDISELPVFTQDNDLSDSVAIQNVYQKVFSADGVILATPEHNHTVPAAMKNMIEWLSYKLHPFTGKPVWIVGASYYDQGSSRAQLHLKQILESPGVNAFVMPSNEFLLSNAKSAFDEDGNLKDTRTIKFLDSIIEKFLHYVKVIDLLDTPDPRTSEDEDLDAKNPVNTTIENVNMKSDEWVENASLKVHAVDGSTYVKLDRGILTVNQINYFLNSMPMELTYADDNNQFIYYNHNVPDSKMLAARVPRQVGSPLSQVHPERAFNHVKKVIHALRNGTELVGMPVSGNNNDIHVMHYYKAMRDENGRYRGVNEWVLDIMPIIKYYLSVTGQKLVKDEQVDKISPIFGLDVITGASVKNNESTDSFKSASKHENDETKNNSITESEIGIEIGKLLNSGGNIATEGVQPEGVKRSNQQLSKEVNVENSSDNDVDVVSGASEN</sequence>
<gene>
    <name evidence="3" type="ORF">FC70_GL001549</name>
</gene>
<dbReference type="InterPro" id="IPR005025">
    <property type="entry name" value="FMN_Rdtase-like_dom"/>
</dbReference>
<name>A0A0R1RCD8_9LACO</name>
<dbReference type="Pfam" id="PF13596">
    <property type="entry name" value="PAS_10"/>
    <property type="match status" value="1"/>
</dbReference>
<dbReference type="PANTHER" id="PTHR30543">
    <property type="entry name" value="CHROMATE REDUCTASE"/>
    <property type="match status" value="1"/>
</dbReference>
<feature type="region of interest" description="Disordered" evidence="1">
    <location>
        <begin position="416"/>
        <end position="457"/>
    </location>
</feature>
<dbReference type="EMBL" id="AZFE01000032">
    <property type="protein sequence ID" value="KRL54749.1"/>
    <property type="molecule type" value="Genomic_DNA"/>
</dbReference>
<dbReference type="GO" id="GO:0005829">
    <property type="term" value="C:cytosol"/>
    <property type="evidence" value="ECO:0007669"/>
    <property type="project" value="TreeGrafter"/>
</dbReference>
<dbReference type="PATRIC" id="fig|1423778.4.peg.1586"/>
<dbReference type="GO" id="GO:0016491">
    <property type="term" value="F:oxidoreductase activity"/>
    <property type="evidence" value="ECO:0007669"/>
    <property type="project" value="InterPro"/>
</dbReference>
<accession>A0A0R1RCD8</accession>
<dbReference type="Pfam" id="PF03358">
    <property type="entry name" value="FMN_red"/>
    <property type="match status" value="1"/>
</dbReference>
<feature type="domain" description="NADPH-dependent FMN reductase-like" evidence="2">
    <location>
        <begin position="2"/>
        <end position="129"/>
    </location>
</feature>
<reference evidence="3 4" key="1">
    <citation type="journal article" date="2015" name="Genome Announc.">
        <title>Expanding the biotechnology potential of lactobacilli through comparative genomics of 213 strains and associated genera.</title>
        <authorList>
            <person name="Sun Z."/>
            <person name="Harris H.M."/>
            <person name="McCann A."/>
            <person name="Guo C."/>
            <person name="Argimon S."/>
            <person name="Zhang W."/>
            <person name="Yang X."/>
            <person name="Jeffery I.B."/>
            <person name="Cooney J.C."/>
            <person name="Kagawa T.F."/>
            <person name="Liu W."/>
            <person name="Song Y."/>
            <person name="Salvetti E."/>
            <person name="Wrobel A."/>
            <person name="Rasinkangas P."/>
            <person name="Parkhill J."/>
            <person name="Rea M.C."/>
            <person name="O'Sullivan O."/>
            <person name="Ritari J."/>
            <person name="Douillard F.P."/>
            <person name="Paul Ross R."/>
            <person name="Yang R."/>
            <person name="Briner A.E."/>
            <person name="Felis G.E."/>
            <person name="de Vos W.M."/>
            <person name="Barrangou R."/>
            <person name="Klaenhammer T.R."/>
            <person name="Caufield P.W."/>
            <person name="Cui Y."/>
            <person name="Zhang H."/>
            <person name="O'Toole P.W."/>
        </authorList>
    </citation>
    <scope>NUCLEOTIDE SEQUENCE [LARGE SCALE GENOMIC DNA]</scope>
    <source>
        <strain evidence="3 4">DSM 15707</strain>
    </source>
</reference>
<feature type="region of interest" description="Disordered" evidence="1">
    <location>
        <begin position="376"/>
        <end position="399"/>
    </location>
</feature>
<proteinExistence type="predicted"/>
<protein>
    <submittedName>
        <fullName evidence="3">Flavoprotein</fullName>
    </submittedName>
</protein>
<dbReference type="SUPFAM" id="SSF52218">
    <property type="entry name" value="Flavoproteins"/>
    <property type="match status" value="1"/>
</dbReference>
<dbReference type="STRING" id="1423778.FC70_GL001549"/>
<evidence type="ECO:0000313" key="3">
    <source>
        <dbReference type="EMBL" id="KRL54749.1"/>
    </source>
</evidence>
<dbReference type="Proteomes" id="UP000051697">
    <property type="component" value="Unassembled WGS sequence"/>
</dbReference>
<feature type="compositionally biased region" description="Low complexity" evidence="1">
    <location>
        <begin position="440"/>
        <end position="457"/>
    </location>
</feature>
<dbReference type="Gene3D" id="3.30.450.20">
    <property type="entry name" value="PAS domain"/>
    <property type="match status" value="1"/>
</dbReference>
<evidence type="ECO:0000256" key="1">
    <source>
        <dbReference type="SAM" id="MobiDB-lite"/>
    </source>
</evidence>
<dbReference type="InterPro" id="IPR029039">
    <property type="entry name" value="Flavoprotein-like_sf"/>
</dbReference>
<dbReference type="GO" id="GO:0010181">
    <property type="term" value="F:FMN binding"/>
    <property type="evidence" value="ECO:0007669"/>
    <property type="project" value="TreeGrafter"/>
</dbReference>